<feature type="transmembrane region" description="Helical" evidence="1">
    <location>
        <begin position="17"/>
        <end position="36"/>
    </location>
</feature>
<protein>
    <submittedName>
        <fullName evidence="2">Uncharacterized protein</fullName>
    </submittedName>
</protein>
<gene>
    <name evidence="2" type="ORF">Poly41_63000</name>
</gene>
<proteinExistence type="predicted"/>
<keyword evidence="3" id="KW-1185">Reference proteome</keyword>
<keyword evidence="1" id="KW-1133">Transmembrane helix</keyword>
<feature type="transmembrane region" description="Helical" evidence="1">
    <location>
        <begin position="42"/>
        <end position="65"/>
    </location>
</feature>
<evidence type="ECO:0000313" key="3">
    <source>
        <dbReference type="Proteomes" id="UP000319143"/>
    </source>
</evidence>
<dbReference type="Proteomes" id="UP000319143">
    <property type="component" value="Unassembled WGS sequence"/>
</dbReference>
<sequence>MNLNAKEICLTERWHRIAFFVFGITFSVALLPMLVWPQSTMARGFCIAAGVIGLIALVSLGVAAARHVIAPSPAPDNTAT</sequence>
<reference evidence="2 3" key="1">
    <citation type="submission" date="2019-02" db="EMBL/GenBank/DDBJ databases">
        <title>Deep-cultivation of Planctomycetes and their phenomic and genomic characterization uncovers novel biology.</title>
        <authorList>
            <person name="Wiegand S."/>
            <person name="Jogler M."/>
            <person name="Boedeker C."/>
            <person name="Pinto D."/>
            <person name="Vollmers J."/>
            <person name="Rivas-Marin E."/>
            <person name="Kohn T."/>
            <person name="Peeters S.H."/>
            <person name="Heuer A."/>
            <person name="Rast P."/>
            <person name="Oberbeckmann S."/>
            <person name="Bunk B."/>
            <person name="Jeske O."/>
            <person name="Meyerdierks A."/>
            <person name="Storesund J.E."/>
            <person name="Kallscheuer N."/>
            <person name="Luecker S."/>
            <person name="Lage O.M."/>
            <person name="Pohl T."/>
            <person name="Merkel B.J."/>
            <person name="Hornburger P."/>
            <person name="Mueller R.-W."/>
            <person name="Bruemmer F."/>
            <person name="Labrenz M."/>
            <person name="Spormann A.M."/>
            <person name="Op Den Camp H."/>
            <person name="Overmann J."/>
            <person name="Amann R."/>
            <person name="Jetten M.S.M."/>
            <person name="Mascher T."/>
            <person name="Medema M.H."/>
            <person name="Devos D.P."/>
            <person name="Kaster A.-K."/>
            <person name="Ovreas L."/>
            <person name="Rohde M."/>
            <person name="Galperin M.Y."/>
            <person name="Jogler C."/>
        </authorList>
    </citation>
    <scope>NUCLEOTIDE SEQUENCE [LARGE SCALE GENOMIC DNA]</scope>
    <source>
        <strain evidence="2 3">Poly41</strain>
    </source>
</reference>
<dbReference type="OrthoDB" id="9975792at2"/>
<dbReference type="RefSeq" id="WP_146531008.1">
    <property type="nucleotide sequence ID" value="NZ_SJPV01000018.1"/>
</dbReference>
<name>A0A5C6D2P8_9BACT</name>
<keyword evidence="1" id="KW-0812">Transmembrane</keyword>
<keyword evidence="1" id="KW-0472">Membrane</keyword>
<organism evidence="2 3">
    <name type="scientific">Novipirellula artificiosorum</name>
    <dbReference type="NCBI Taxonomy" id="2528016"/>
    <lineage>
        <taxon>Bacteria</taxon>
        <taxon>Pseudomonadati</taxon>
        <taxon>Planctomycetota</taxon>
        <taxon>Planctomycetia</taxon>
        <taxon>Pirellulales</taxon>
        <taxon>Pirellulaceae</taxon>
        <taxon>Novipirellula</taxon>
    </lineage>
</organism>
<evidence type="ECO:0000256" key="1">
    <source>
        <dbReference type="SAM" id="Phobius"/>
    </source>
</evidence>
<evidence type="ECO:0000313" key="2">
    <source>
        <dbReference type="EMBL" id="TWU31110.1"/>
    </source>
</evidence>
<dbReference type="AlphaFoldDB" id="A0A5C6D2P8"/>
<dbReference type="EMBL" id="SJPV01000018">
    <property type="protein sequence ID" value="TWU31110.1"/>
    <property type="molecule type" value="Genomic_DNA"/>
</dbReference>
<comment type="caution">
    <text evidence="2">The sequence shown here is derived from an EMBL/GenBank/DDBJ whole genome shotgun (WGS) entry which is preliminary data.</text>
</comment>
<accession>A0A5C6D2P8</accession>